<dbReference type="GO" id="GO:0000723">
    <property type="term" value="P:telomere maintenance"/>
    <property type="evidence" value="ECO:0007669"/>
    <property type="project" value="InterPro"/>
</dbReference>
<accession>A0AAE1HS55</accession>
<keyword evidence="1" id="KW-0233">DNA recombination</keyword>
<keyword evidence="1" id="KW-0547">Nucleotide-binding</keyword>
<dbReference type="InterPro" id="IPR027417">
    <property type="entry name" value="P-loop_NTPase"/>
</dbReference>
<feature type="compositionally biased region" description="Basic and acidic residues" evidence="3">
    <location>
        <begin position="976"/>
        <end position="988"/>
    </location>
</feature>
<keyword evidence="1" id="KW-0234">DNA repair</keyword>
<feature type="coiled-coil region" evidence="2">
    <location>
        <begin position="15"/>
        <end position="42"/>
    </location>
</feature>
<dbReference type="GO" id="GO:0006281">
    <property type="term" value="P:DNA repair"/>
    <property type="evidence" value="ECO:0007669"/>
    <property type="project" value="UniProtKB-KW"/>
</dbReference>
<dbReference type="GO" id="GO:0016787">
    <property type="term" value="F:hydrolase activity"/>
    <property type="evidence" value="ECO:0007669"/>
    <property type="project" value="UniProtKB-KW"/>
</dbReference>
<dbReference type="InterPro" id="IPR051055">
    <property type="entry name" value="PIF1_helicase"/>
</dbReference>
<sequence>MHPDINIPPATVHPCRKFLSEIDDKERDLAELLNKVQRHTKCTEGYCLRRKNGKLQCRFKFPIDLLEESRIIIDEKMEVQYLTARNDPLLNKFNPYIVQSWRANIDISPVLSKRALINYLSKYISKCEPQSKGLADLLKIIIEECGEDVSPKKVVQKMLIRTVSERDYGAQEVCHLLMGGRKVVHLYFQDDDWFEIIGDPRTSRPALPPNVVASVGACLLGMPAAFAHSEAFSKQKGGLKRGKSYLEKYSERNDALKDYWLMKCAKEIDFKSNSWSKNRKDAIVQFHPIYKLKEANHANNEKFYKQQVLLYLTWQNEADLIVDKPSWKEVYEENFDVINVRKLKNHASLEGEVVAASDDDDGNYCPVNEDYFASEEWMNVSRMGPNQNASEVEIGQREMDLAYDWNHALSQYENFGGIPYLKSFLSLQKECHGQSCRNLVSMPDVQFTSEQQVVIDLVKRQLDSFDEISSNVPRRVVVQGPAGTGKSLVIAAITNLIQAKFGQHAVALLCPTGVSAINIQGSTIHSYLNISICNATLDGLSGNALFKLQEKLRNIKFVILDEYSMIGLKMFHAIDMRLRQGKEEPDKVFGNCFMFMFGDIKQLDPVGDKPIYQPLHQNQVCLDLWMGKMAVESFDTTIKLTIIKRQNDQNFQNVLNNISDGNVTLSDYALLSTRFYTTVSNEERRKFENVIRLFPYKKEVAMHNAVTLKNLRDPVTNEPKPVARISAIHNCIIASKGSVDAANGLEPILYLAEGAIIMLRVNLWTEQGLVNGSMGSVVHILYEDGPFLNDIEKTVSISAITKYWTTRAGVSCSRTNFPLSLAYACTIHKSQGLTLEMVFIRIGGKEQGNGITYTAISRARLQNLNGQQYITKRLHWISQLNSLMDPFARFRRNISEKGVRRLPEELVRGQLYVVTKVERKLSDFKSKDGEPIYNMIAHFCDNEIDAIRFSSCSSFEIAVKRSSSSLGLLSSSSPAKKSDLDSSVEDGK</sequence>
<evidence type="ECO:0000256" key="2">
    <source>
        <dbReference type="SAM" id="Coils"/>
    </source>
</evidence>
<feature type="region of interest" description="Disordered" evidence="3">
    <location>
        <begin position="965"/>
        <end position="988"/>
    </location>
</feature>
<comment type="similarity">
    <text evidence="1">Belongs to the helicase family.</text>
</comment>
<evidence type="ECO:0000313" key="6">
    <source>
        <dbReference type="Proteomes" id="UP001219518"/>
    </source>
</evidence>
<dbReference type="GO" id="GO:0006310">
    <property type="term" value="P:DNA recombination"/>
    <property type="evidence" value="ECO:0007669"/>
    <property type="project" value="UniProtKB-KW"/>
</dbReference>
<name>A0AAE1HS55_9NEOP</name>
<protein>
    <recommendedName>
        <fullName evidence="1">ATP-dependent DNA helicase</fullName>
        <ecNumber evidence="1">5.6.2.3</ecNumber>
    </recommendedName>
</protein>
<keyword evidence="1" id="KW-0067">ATP-binding</keyword>
<dbReference type="InterPro" id="IPR010285">
    <property type="entry name" value="DNA_helicase_pif1-like_DEAD"/>
</dbReference>
<keyword evidence="1" id="KW-0378">Hydrolase</keyword>
<gene>
    <name evidence="5" type="ORF">KUF71_014644</name>
</gene>
<evidence type="ECO:0000313" key="5">
    <source>
        <dbReference type="EMBL" id="KAK3926427.1"/>
    </source>
</evidence>
<dbReference type="PANTHER" id="PTHR47642:SF6">
    <property type="entry name" value="ATP-DEPENDENT DNA HELICASE"/>
    <property type="match status" value="1"/>
</dbReference>
<feature type="domain" description="DNA helicase Pif1-like DEAD-box helicase" evidence="4">
    <location>
        <begin position="448"/>
        <end position="665"/>
    </location>
</feature>
<comment type="cofactor">
    <cofactor evidence="1">
        <name>Mg(2+)</name>
        <dbReference type="ChEBI" id="CHEBI:18420"/>
    </cofactor>
</comment>
<reference evidence="5" key="2">
    <citation type="journal article" date="2023" name="BMC Genomics">
        <title>Pest status, molecular evolution, and epigenetic factors derived from the genome assembly of Frankliniella fusca, a thysanopteran phytovirus vector.</title>
        <authorList>
            <person name="Catto M.A."/>
            <person name="Labadie P.E."/>
            <person name="Jacobson A.L."/>
            <person name="Kennedy G.G."/>
            <person name="Srinivasan R."/>
            <person name="Hunt B.G."/>
        </authorList>
    </citation>
    <scope>NUCLEOTIDE SEQUENCE</scope>
    <source>
        <strain evidence="5">PL_HMW_Pooled</strain>
    </source>
</reference>
<comment type="caution">
    <text evidence="5">The sequence shown here is derived from an EMBL/GenBank/DDBJ whole genome shotgun (WGS) entry which is preliminary data.</text>
</comment>
<dbReference type="AlphaFoldDB" id="A0AAE1HS55"/>
<dbReference type="Proteomes" id="UP001219518">
    <property type="component" value="Unassembled WGS sequence"/>
</dbReference>
<dbReference type="EMBL" id="JAHWGI010001260">
    <property type="protein sequence ID" value="KAK3926427.1"/>
    <property type="molecule type" value="Genomic_DNA"/>
</dbReference>
<dbReference type="CDD" id="cd18809">
    <property type="entry name" value="SF1_C_RecD"/>
    <property type="match status" value="1"/>
</dbReference>
<dbReference type="Gene3D" id="3.40.50.300">
    <property type="entry name" value="P-loop containing nucleotide triphosphate hydrolases"/>
    <property type="match status" value="2"/>
</dbReference>
<proteinExistence type="inferred from homology"/>
<dbReference type="Pfam" id="PF05970">
    <property type="entry name" value="PIF1"/>
    <property type="match status" value="1"/>
</dbReference>
<keyword evidence="1 5" id="KW-0347">Helicase</keyword>
<keyword evidence="6" id="KW-1185">Reference proteome</keyword>
<organism evidence="5 6">
    <name type="scientific">Frankliniella fusca</name>
    <dbReference type="NCBI Taxonomy" id="407009"/>
    <lineage>
        <taxon>Eukaryota</taxon>
        <taxon>Metazoa</taxon>
        <taxon>Ecdysozoa</taxon>
        <taxon>Arthropoda</taxon>
        <taxon>Hexapoda</taxon>
        <taxon>Insecta</taxon>
        <taxon>Pterygota</taxon>
        <taxon>Neoptera</taxon>
        <taxon>Paraneoptera</taxon>
        <taxon>Thysanoptera</taxon>
        <taxon>Terebrantia</taxon>
        <taxon>Thripoidea</taxon>
        <taxon>Thripidae</taxon>
        <taxon>Frankliniella</taxon>
    </lineage>
</organism>
<dbReference type="PANTHER" id="PTHR47642">
    <property type="entry name" value="ATP-DEPENDENT DNA HELICASE"/>
    <property type="match status" value="1"/>
</dbReference>
<dbReference type="GO" id="GO:0005524">
    <property type="term" value="F:ATP binding"/>
    <property type="evidence" value="ECO:0007669"/>
    <property type="project" value="UniProtKB-KW"/>
</dbReference>
<dbReference type="GO" id="GO:0043139">
    <property type="term" value="F:5'-3' DNA helicase activity"/>
    <property type="evidence" value="ECO:0007669"/>
    <property type="project" value="UniProtKB-EC"/>
</dbReference>
<keyword evidence="2" id="KW-0175">Coiled coil</keyword>
<evidence type="ECO:0000256" key="3">
    <source>
        <dbReference type="SAM" id="MobiDB-lite"/>
    </source>
</evidence>
<feature type="compositionally biased region" description="Low complexity" evidence="3">
    <location>
        <begin position="965"/>
        <end position="975"/>
    </location>
</feature>
<comment type="catalytic activity">
    <reaction evidence="1">
        <text>ATP + H2O = ADP + phosphate + H(+)</text>
        <dbReference type="Rhea" id="RHEA:13065"/>
        <dbReference type="ChEBI" id="CHEBI:15377"/>
        <dbReference type="ChEBI" id="CHEBI:15378"/>
        <dbReference type="ChEBI" id="CHEBI:30616"/>
        <dbReference type="ChEBI" id="CHEBI:43474"/>
        <dbReference type="ChEBI" id="CHEBI:456216"/>
        <dbReference type="EC" id="5.6.2.3"/>
    </reaction>
</comment>
<keyword evidence="1" id="KW-0227">DNA damage</keyword>
<dbReference type="SUPFAM" id="SSF52540">
    <property type="entry name" value="P-loop containing nucleoside triphosphate hydrolases"/>
    <property type="match status" value="2"/>
</dbReference>
<evidence type="ECO:0000259" key="4">
    <source>
        <dbReference type="Pfam" id="PF05970"/>
    </source>
</evidence>
<evidence type="ECO:0000256" key="1">
    <source>
        <dbReference type="RuleBase" id="RU363044"/>
    </source>
</evidence>
<reference evidence="5" key="1">
    <citation type="submission" date="2021-07" db="EMBL/GenBank/DDBJ databases">
        <authorList>
            <person name="Catto M.A."/>
            <person name="Jacobson A."/>
            <person name="Kennedy G."/>
            <person name="Labadie P."/>
            <person name="Hunt B.G."/>
            <person name="Srinivasan R."/>
        </authorList>
    </citation>
    <scope>NUCLEOTIDE SEQUENCE</scope>
    <source>
        <strain evidence="5">PL_HMW_Pooled</strain>
        <tissue evidence="5">Head</tissue>
    </source>
</reference>
<dbReference type="EC" id="5.6.2.3" evidence="1"/>